<organism evidence="7 8">
    <name type="scientific">Tetracentron sinense</name>
    <name type="common">Spur-leaf</name>
    <dbReference type="NCBI Taxonomy" id="13715"/>
    <lineage>
        <taxon>Eukaryota</taxon>
        <taxon>Viridiplantae</taxon>
        <taxon>Streptophyta</taxon>
        <taxon>Embryophyta</taxon>
        <taxon>Tracheophyta</taxon>
        <taxon>Spermatophyta</taxon>
        <taxon>Magnoliopsida</taxon>
        <taxon>Trochodendrales</taxon>
        <taxon>Trochodendraceae</taxon>
        <taxon>Tetracentron</taxon>
    </lineage>
</organism>
<evidence type="ECO:0000256" key="6">
    <source>
        <dbReference type="RuleBase" id="RU361177"/>
    </source>
</evidence>
<comment type="cofactor">
    <cofactor evidence="6">
        <name>FAD</name>
        <dbReference type="ChEBI" id="CHEBI:57692"/>
    </cofactor>
</comment>
<comment type="caution">
    <text evidence="7">The sequence shown here is derived from an EMBL/GenBank/DDBJ whole genome shotgun (WGS) entry which is preliminary data.</text>
</comment>
<accession>A0A834ZS98</accession>
<evidence type="ECO:0000256" key="4">
    <source>
        <dbReference type="ARBA" id="ARBA00022857"/>
    </source>
</evidence>
<evidence type="ECO:0000256" key="1">
    <source>
        <dbReference type="ARBA" id="ARBA00009183"/>
    </source>
</evidence>
<dbReference type="InterPro" id="IPR000960">
    <property type="entry name" value="Flavin_mOase"/>
</dbReference>
<name>A0A834ZS98_TETSI</name>
<evidence type="ECO:0000313" key="7">
    <source>
        <dbReference type="EMBL" id="KAF8410318.1"/>
    </source>
</evidence>
<dbReference type="SUPFAM" id="SSF51905">
    <property type="entry name" value="FAD/NAD(P)-binding domain"/>
    <property type="match status" value="2"/>
</dbReference>
<dbReference type="EC" id="1.-.-.-" evidence="6"/>
<protein>
    <recommendedName>
        <fullName evidence="6">Flavin-containing monooxygenase</fullName>
        <ecNumber evidence="6">1.-.-.-</ecNumber>
    </recommendedName>
</protein>
<evidence type="ECO:0000256" key="3">
    <source>
        <dbReference type="ARBA" id="ARBA00022827"/>
    </source>
</evidence>
<dbReference type="EMBL" id="JABCRI010000002">
    <property type="protein sequence ID" value="KAF8410318.1"/>
    <property type="molecule type" value="Genomic_DNA"/>
</dbReference>
<keyword evidence="6" id="KW-0503">Monooxygenase</keyword>
<evidence type="ECO:0000313" key="8">
    <source>
        <dbReference type="Proteomes" id="UP000655225"/>
    </source>
</evidence>
<reference evidence="7 8" key="1">
    <citation type="submission" date="2020-04" db="EMBL/GenBank/DDBJ databases">
        <title>Plant Genome Project.</title>
        <authorList>
            <person name="Zhang R.-G."/>
        </authorList>
    </citation>
    <scope>NUCLEOTIDE SEQUENCE [LARGE SCALE GENOMIC DNA]</scope>
    <source>
        <strain evidence="7">YNK0</strain>
        <tissue evidence="7">Leaf</tissue>
    </source>
</reference>
<dbReference type="InterPro" id="IPR050346">
    <property type="entry name" value="FMO-like"/>
</dbReference>
<gene>
    <name evidence="7" type="ORF">HHK36_002845</name>
</gene>
<keyword evidence="2 6" id="KW-0285">Flavoprotein</keyword>
<proteinExistence type="inferred from homology"/>
<sequence>MERKVAIIGAGVSGLLACKYALEKGFCPIVFEAQSSIGGIWTHTLESTKLQTPRKAYCFSDFPWPSSVKEVFPNHYQVMEYLESYAHHFDILSRTKFNSKVICIDHVGVSDAEMLSWNLWGGTGEAFSPRGKWHITVQDTKHCSTEVHQVEFVILCIGRFSDFPNFPEFPTDYGPEAFNGKVMHSLDYSAMDNASAAELIKGKRVTVIGSQKSAVDIVAECANANGIECPCTMVYRSVHWTILDGFPWGVNLDYLFLNRFSELLVHKPGEGYLLSVLATLLSPLRWGVSKFVESYLRWKLPLKKYGMIPKHSFHQQISSCLATTLPEKFYDNVEQGSIILKKSQSFSFCSEGLIIDGESEPLETDIVICATGYKGDQKLKDIFTSPTFQNCVGSSTSPVPLYRECIHPRIPQLAIIGYSDSLANLYSSEMRTRWLAHFLDGNFQLPSIKEMEDEATKWEKYMKRYAGEFYRRSCLAVLHTWYNDQLCKDMGCNPRRKKGFFREWFEPYRPVDYAGI</sequence>
<dbReference type="InterPro" id="IPR036188">
    <property type="entry name" value="FAD/NAD-bd_sf"/>
</dbReference>
<dbReference type="AlphaFoldDB" id="A0A834ZS98"/>
<keyword evidence="4" id="KW-0521">NADP</keyword>
<dbReference type="PROSITE" id="PS51257">
    <property type="entry name" value="PROKAR_LIPOPROTEIN"/>
    <property type="match status" value="1"/>
</dbReference>
<dbReference type="Pfam" id="PF00743">
    <property type="entry name" value="FMO-like"/>
    <property type="match status" value="1"/>
</dbReference>
<dbReference type="GO" id="GO:0050660">
    <property type="term" value="F:flavin adenine dinucleotide binding"/>
    <property type="evidence" value="ECO:0007669"/>
    <property type="project" value="InterPro"/>
</dbReference>
<dbReference type="FunFam" id="3.50.50.60:FF:000226">
    <property type="entry name" value="Flavin-containing monooxygenase"/>
    <property type="match status" value="1"/>
</dbReference>
<comment type="similarity">
    <text evidence="1 6">Belongs to the FMO family.</text>
</comment>
<dbReference type="InterPro" id="IPR020946">
    <property type="entry name" value="Flavin_mOase-like"/>
</dbReference>
<keyword evidence="5 6" id="KW-0560">Oxidoreductase</keyword>
<dbReference type="PIRSF" id="PIRSF000332">
    <property type="entry name" value="FMO"/>
    <property type="match status" value="1"/>
</dbReference>
<dbReference type="Gene3D" id="3.50.50.60">
    <property type="entry name" value="FAD/NAD(P)-binding domain"/>
    <property type="match status" value="2"/>
</dbReference>
<dbReference type="GO" id="GO:0004499">
    <property type="term" value="F:N,N-dimethylaniline monooxygenase activity"/>
    <property type="evidence" value="ECO:0007669"/>
    <property type="project" value="InterPro"/>
</dbReference>
<dbReference type="Proteomes" id="UP000655225">
    <property type="component" value="Unassembled WGS sequence"/>
</dbReference>
<keyword evidence="8" id="KW-1185">Reference proteome</keyword>
<dbReference type="GO" id="GO:0050661">
    <property type="term" value="F:NADP binding"/>
    <property type="evidence" value="ECO:0007669"/>
    <property type="project" value="InterPro"/>
</dbReference>
<dbReference type="OrthoDB" id="66881at2759"/>
<keyword evidence="3 6" id="KW-0274">FAD</keyword>
<dbReference type="PANTHER" id="PTHR23023">
    <property type="entry name" value="DIMETHYLANILINE MONOOXYGENASE"/>
    <property type="match status" value="1"/>
</dbReference>
<dbReference type="FunFam" id="3.50.50.60:FF:000170">
    <property type="entry name" value="Flavin-containing monooxygenase"/>
    <property type="match status" value="1"/>
</dbReference>
<evidence type="ECO:0000256" key="2">
    <source>
        <dbReference type="ARBA" id="ARBA00022630"/>
    </source>
</evidence>
<dbReference type="OMA" id="SHIWYND"/>
<evidence type="ECO:0000256" key="5">
    <source>
        <dbReference type="ARBA" id="ARBA00023002"/>
    </source>
</evidence>